<evidence type="ECO:0000256" key="7">
    <source>
        <dbReference type="RuleBase" id="RU363000"/>
    </source>
</evidence>
<protein>
    <recommendedName>
        <fullName evidence="7">MICOS complex subunit MIC60</fullName>
    </recommendedName>
    <alternativeName>
        <fullName evidence="7">Mitofilin</fullName>
    </alternativeName>
</protein>
<keyword evidence="3 7" id="KW-0999">Mitochondrion inner membrane</keyword>
<dbReference type="Proteomes" id="UP000515158">
    <property type="component" value="Unplaced"/>
</dbReference>
<comment type="function">
    <text evidence="7">Component of the MICOS complex, a large protein complex of the mitochondrial inner membrane that plays crucial roles in the maintenance of crista junctions, inner membrane architecture, and formation of contact sites to the outer membrane.</text>
</comment>
<reference evidence="10" key="1">
    <citation type="submission" date="2025-08" db="UniProtKB">
        <authorList>
            <consortium name="RefSeq"/>
        </authorList>
    </citation>
    <scope>IDENTIFICATION</scope>
    <source>
        <tissue evidence="10">Total insect</tissue>
    </source>
</reference>
<dbReference type="InterPro" id="IPR019133">
    <property type="entry name" value="MIC60"/>
</dbReference>
<dbReference type="RefSeq" id="XP_034255135.1">
    <property type="nucleotide sequence ID" value="XM_034399244.1"/>
</dbReference>
<proteinExistence type="inferred from homology"/>
<comment type="subcellular location">
    <subcellularLocation>
        <location evidence="7">Mitochondrion inner membrane</location>
        <topology evidence="7">Single-pass membrane protein</topology>
    </subcellularLocation>
</comment>
<dbReference type="GeneID" id="117653517"/>
<keyword evidence="6" id="KW-0472">Membrane</keyword>
<evidence type="ECO:0000256" key="8">
    <source>
        <dbReference type="SAM" id="Coils"/>
    </source>
</evidence>
<evidence type="ECO:0000256" key="1">
    <source>
        <dbReference type="ARBA" id="ARBA00010877"/>
    </source>
</evidence>
<dbReference type="GO" id="GO:0061617">
    <property type="term" value="C:MICOS complex"/>
    <property type="evidence" value="ECO:0007669"/>
    <property type="project" value="TreeGrafter"/>
</dbReference>
<organism evidence="10">
    <name type="scientific">Thrips palmi</name>
    <name type="common">Melon thrips</name>
    <dbReference type="NCBI Taxonomy" id="161013"/>
    <lineage>
        <taxon>Eukaryota</taxon>
        <taxon>Metazoa</taxon>
        <taxon>Ecdysozoa</taxon>
        <taxon>Arthropoda</taxon>
        <taxon>Hexapoda</taxon>
        <taxon>Insecta</taxon>
        <taxon>Pterygota</taxon>
        <taxon>Neoptera</taxon>
        <taxon>Paraneoptera</taxon>
        <taxon>Thysanoptera</taxon>
        <taxon>Terebrantia</taxon>
        <taxon>Thripoidea</taxon>
        <taxon>Thripidae</taxon>
        <taxon>Thrips</taxon>
    </lineage>
</organism>
<dbReference type="Pfam" id="PF09731">
    <property type="entry name" value="Mitofilin"/>
    <property type="match status" value="1"/>
</dbReference>
<comment type="similarity">
    <text evidence="1 7">Belongs to the MICOS complex subunit Mic60 family.</text>
</comment>
<evidence type="ECO:0000313" key="9">
    <source>
        <dbReference type="Proteomes" id="UP000515158"/>
    </source>
</evidence>
<dbReference type="AlphaFoldDB" id="A0A6P9ACD0"/>
<keyword evidence="2 7" id="KW-0812">Transmembrane</keyword>
<dbReference type="PANTHER" id="PTHR15415:SF7">
    <property type="entry name" value="MICOS COMPLEX SUBUNIT MIC60"/>
    <property type="match status" value="1"/>
</dbReference>
<dbReference type="GO" id="GO:0042407">
    <property type="term" value="P:cristae formation"/>
    <property type="evidence" value="ECO:0007669"/>
    <property type="project" value="TreeGrafter"/>
</dbReference>
<dbReference type="OrthoDB" id="10261039at2759"/>
<evidence type="ECO:0000256" key="2">
    <source>
        <dbReference type="ARBA" id="ARBA00022692"/>
    </source>
</evidence>
<evidence type="ECO:0000256" key="6">
    <source>
        <dbReference type="ARBA" id="ARBA00023136"/>
    </source>
</evidence>
<keyword evidence="5 7" id="KW-0496">Mitochondrion</keyword>
<evidence type="ECO:0000256" key="4">
    <source>
        <dbReference type="ARBA" id="ARBA00022989"/>
    </source>
</evidence>
<dbReference type="InParanoid" id="A0A6P9ACD0"/>
<gene>
    <name evidence="10" type="primary">LOC117653517</name>
</gene>
<accession>A0A6P9ACD0</accession>
<comment type="subunit">
    <text evidence="7">Component of the mitochondrial contact site and cristae organizing system (MICOS) complex.</text>
</comment>
<keyword evidence="8" id="KW-0175">Coiled coil</keyword>
<keyword evidence="9" id="KW-1185">Reference proteome</keyword>
<feature type="coiled-coil region" evidence="8">
    <location>
        <begin position="220"/>
        <end position="284"/>
    </location>
</feature>
<keyword evidence="4" id="KW-1133">Transmembrane helix</keyword>
<dbReference type="PANTHER" id="PTHR15415">
    <property type="entry name" value="MITOFILIN"/>
    <property type="match status" value="1"/>
</dbReference>
<evidence type="ECO:0000256" key="5">
    <source>
        <dbReference type="ARBA" id="ARBA00023128"/>
    </source>
</evidence>
<name>A0A6P9ACD0_THRPL</name>
<dbReference type="KEGG" id="tpal:117653517"/>
<dbReference type="FunCoup" id="A0A6P9ACD0">
    <property type="interactions" value="1035"/>
</dbReference>
<sequence>MLRSASKFSRYRQLELQLSILNKPCRQTTSIRHSSSSGQSKKRGFGLLKTLTGLAVVTGATMSYAKFDPDFREWLNTQVPYSSDAINILFQEDQTISERIDNFLTSIQDWFGGWFSSDNSQPITKVNIPPVEKKEVVPYTVTTIDKPKKQETKSEVPKAVTPTKVADLEREITKSTTVAVETYGKAINAIREQARFVQELVTSDLNRLQPELWSNLKEKSKNCEQLLTSAEENAKNAQVKMQEVEKLLSSGELEAPASVKEHLERNIKRMKADIEKACQETENEKFNTSVTKGLWSRVQEARKYWQDELEVLFPGLNLDDKNFTAMSDEIGQFVLYSYINVQYFQKELAKLEINADKKLRDAIAKSTAANDSSALVSAAVEVELANERRELDLKYQRKSMELRAACEQEIRKQLRIQTEVQADHLRDSIKLREMEIERSHRRELGKVLTEENAKYQMLLAALLGRMRGIHQGLQDFVKVDKSAQEAQDLWTACQILYRNLQSPKGPQPLANEVNSIQKIAESDELVKTVLKSLPSEVSTRGVYPLRVLRERFLKVEKAARTLAAVPEDGGVLPLYLLSWVQSKLMWSDSELITQEELEDKPTAHELLTNYDLLSRARFWVDRGDLAQALRYMNLLDGASKSIAIDWMKEARIYLECQQAATVLVTHASAKGLMFS</sequence>
<evidence type="ECO:0000313" key="10">
    <source>
        <dbReference type="RefSeq" id="XP_034255135.1"/>
    </source>
</evidence>
<evidence type="ECO:0000256" key="3">
    <source>
        <dbReference type="ARBA" id="ARBA00022792"/>
    </source>
</evidence>